<evidence type="ECO:0000313" key="1">
    <source>
        <dbReference type="EMBL" id="AWB92111.1"/>
    </source>
</evidence>
<name>A0A2S0WLB8_9ACTN</name>
<dbReference type="Gene3D" id="2.60.40.2700">
    <property type="match status" value="1"/>
</dbReference>
<dbReference type="AlphaFoldDB" id="A0A2S0WLB8"/>
<sequence>MRVGGQGITWTPDFRSEHPLSWYSSSSISVVPGRTAAAPVQHVVMAEDVGHIDIVDPKSDQGAFSVWAADDPDRAVIVFGVATNGDVSQFPLAPGRYKIALGMNGWFGGRSFDSAKVYTVKPGETLAVKPPARLTQVIRGNVPLGGVRVLAYAADDPTEVVDQAASGREGQYYLYGFSPDHRYKLRAIDPSGRLESTWLGGKSFHSAKPVTSAYLQANETHGISMKRRDGVPPYVEPSVEPAPGQVRGSVSGPGLDPERYRVQLVDSLHEEMELYDTYFKDDRTYTFGRVRPGNYKIRLGGSEWAGGRSFASATVIHVEPDTTVTQDVELRPTGKMEANVRNQNGRPIPGLMIEVHTGTGPDEIVARETPNQYDYYAFWQLLVQPYKFRVIDAAGRYPDTWIGGGTSRATAPSFVPDLENPEATLLPDTYLRPLLRPMLAPGTGGTPVYGRSLTATSSGTWSMTGLTFRRQWLRDGSPIAGQTGSTYRLRSADVGRQVSLRITGSRTGQPTRVAESRPRTVKKPVARMKLRAATGRRSSLLRVRIAAPTGISQAKMKGTVKVRDHLGTGRMVKATMRRGKVTVPLRRIKNGLRDLEVRFEGPQWVTVPKSRILLKVR</sequence>
<proteinExistence type="predicted"/>
<accession>A0A2S0WLB8</accession>
<dbReference type="EMBL" id="CP026952">
    <property type="protein sequence ID" value="AWB92111.1"/>
    <property type="molecule type" value="Genomic_DNA"/>
</dbReference>
<dbReference type="KEGG" id="aez:C3E78_07815"/>
<evidence type="ECO:0008006" key="3">
    <source>
        <dbReference type="Google" id="ProtNLM"/>
    </source>
</evidence>
<keyword evidence="2" id="KW-1185">Reference proteome</keyword>
<dbReference type="Proteomes" id="UP000244384">
    <property type="component" value="Chromosome"/>
</dbReference>
<protein>
    <recommendedName>
        <fullName evidence="3">Carboxypeptidase regulatory-like domain-containing protein</fullName>
    </recommendedName>
</protein>
<organism evidence="1 2">
    <name type="scientific">Aeromicrobium chenweiae</name>
    <dbReference type="NCBI Taxonomy" id="2079793"/>
    <lineage>
        <taxon>Bacteria</taxon>
        <taxon>Bacillati</taxon>
        <taxon>Actinomycetota</taxon>
        <taxon>Actinomycetes</taxon>
        <taxon>Propionibacteriales</taxon>
        <taxon>Nocardioidaceae</taxon>
        <taxon>Aeromicrobium</taxon>
    </lineage>
</organism>
<reference evidence="2" key="1">
    <citation type="submission" date="2018-01" db="EMBL/GenBank/DDBJ databases">
        <authorList>
            <person name="Li J."/>
        </authorList>
    </citation>
    <scope>NUCLEOTIDE SEQUENCE [LARGE SCALE GENOMIC DNA]</scope>
    <source>
        <strain evidence="2">592</strain>
    </source>
</reference>
<evidence type="ECO:0000313" key="2">
    <source>
        <dbReference type="Proteomes" id="UP000244384"/>
    </source>
</evidence>
<gene>
    <name evidence="1" type="ORF">C3E78_07815</name>
</gene>